<keyword evidence="2" id="KW-0479">Metal-binding</keyword>
<dbReference type="CDD" id="cd04211">
    <property type="entry name" value="Cupredoxin_like_2"/>
    <property type="match status" value="1"/>
</dbReference>
<reference evidence="8 9" key="1">
    <citation type="submission" date="2019-03" db="EMBL/GenBank/DDBJ databases">
        <title>Comparative insights into the high quality Complete genome sequence of highly metal resistant Cupriavidus metallidurans strain BS1 isolated from a gold-copper mine.</title>
        <authorList>
            <person name="Mazhar H.S."/>
            <person name="Rensing C."/>
        </authorList>
    </citation>
    <scope>NUCLEOTIDE SEQUENCE [LARGE SCALE GENOMIC DNA]</scope>
    <source>
        <strain evidence="8 9">BS1</strain>
    </source>
</reference>
<dbReference type="OrthoDB" id="9816061at2"/>
<dbReference type="Proteomes" id="UP000253772">
    <property type="component" value="Chromosome c2"/>
</dbReference>
<dbReference type="GO" id="GO:0042597">
    <property type="term" value="C:periplasmic space"/>
    <property type="evidence" value="ECO:0007669"/>
    <property type="project" value="UniProtKB-SubCell"/>
</dbReference>
<evidence type="ECO:0000256" key="3">
    <source>
        <dbReference type="ARBA" id="ARBA00022764"/>
    </source>
</evidence>
<evidence type="ECO:0000256" key="2">
    <source>
        <dbReference type="ARBA" id="ARBA00022723"/>
    </source>
</evidence>
<feature type="chain" id="PRO_5030094875" evidence="6">
    <location>
        <begin position="21"/>
        <end position="158"/>
    </location>
</feature>
<dbReference type="GO" id="GO:0009055">
    <property type="term" value="F:electron transfer activity"/>
    <property type="evidence" value="ECO:0007669"/>
    <property type="project" value="InterPro"/>
</dbReference>
<dbReference type="Gene3D" id="2.60.40.420">
    <property type="entry name" value="Cupredoxins - blue copper proteins"/>
    <property type="match status" value="1"/>
</dbReference>
<dbReference type="PANTHER" id="PTHR38439">
    <property type="entry name" value="AURACYANIN-B"/>
    <property type="match status" value="1"/>
</dbReference>
<keyword evidence="6" id="KW-0732">Signal</keyword>
<evidence type="ECO:0000256" key="1">
    <source>
        <dbReference type="ARBA" id="ARBA00004418"/>
    </source>
</evidence>
<dbReference type="InterPro" id="IPR050845">
    <property type="entry name" value="Cu-binding_ET"/>
</dbReference>
<evidence type="ECO:0000256" key="5">
    <source>
        <dbReference type="SAM" id="MobiDB-lite"/>
    </source>
</evidence>
<dbReference type="GeneID" id="92822705"/>
<proteinExistence type="predicted"/>
<dbReference type="RefSeq" id="WP_011229401.1">
    <property type="nucleotide sequence ID" value="NZ_CP037901.1"/>
</dbReference>
<feature type="region of interest" description="Disordered" evidence="5">
    <location>
        <begin position="20"/>
        <end position="41"/>
    </location>
</feature>
<dbReference type="GO" id="GO:0005507">
    <property type="term" value="F:copper ion binding"/>
    <property type="evidence" value="ECO:0007669"/>
    <property type="project" value="InterPro"/>
</dbReference>
<keyword evidence="3" id="KW-0574">Periplasm</keyword>
<evidence type="ECO:0000256" key="6">
    <source>
        <dbReference type="SAM" id="SignalP"/>
    </source>
</evidence>
<dbReference type="OMA" id="LIPDHRD"/>
<feature type="domain" description="Blue (type 1) copper" evidence="7">
    <location>
        <begin position="50"/>
        <end position="156"/>
    </location>
</feature>
<evidence type="ECO:0000256" key="4">
    <source>
        <dbReference type="ARBA" id="ARBA00023008"/>
    </source>
</evidence>
<dbReference type="Pfam" id="PF00127">
    <property type="entry name" value="Copper-bind"/>
    <property type="match status" value="1"/>
</dbReference>
<dbReference type="SUPFAM" id="SSF49503">
    <property type="entry name" value="Cupredoxins"/>
    <property type="match status" value="1"/>
</dbReference>
<dbReference type="InterPro" id="IPR008972">
    <property type="entry name" value="Cupredoxin"/>
</dbReference>
<evidence type="ECO:0000313" key="9">
    <source>
        <dbReference type="Proteomes" id="UP000253772"/>
    </source>
</evidence>
<dbReference type="PANTHER" id="PTHR38439:SF3">
    <property type="entry name" value="COPPER-RESISTANT CUPROPROTEIN COPI"/>
    <property type="match status" value="1"/>
</dbReference>
<keyword evidence="4" id="KW-0186">Copper</keyword>
<dbReference type="AlphaFoldDB" id="A0A482J1H1"/>
<gene>
    <name evidence="8" type="ORF">DDF84_027705</name>
</gene>
<dbReference type="InterPro" id="IPR000923">
    <property type="entry name" value="BlueCu_1"/>
</dbReference>
<feature type="signal peptide" evidence="6">
    <location>
        <begin position="1"/>
        <end position="20"/>
    </location>
</feature>
<accession>A0A482J1H1</accession>
<evidence type="ECO:0000259" key="7">
    <source>
        <dbReference type="Pfam" id="PF00127"/>
    </source>
</evidence>
<organism evidence="8 9">
    <name type="scientific">Cupriavidus metallidurans</name>
    <dbReference type="NCBI Taxonomy" id="119219"/>
    <lineage>
        <taxon>Bacteria</taxon>
        <taxon>Pseudomonadati</taxon>
        <taxon>Pseudomonadota</taxon>
        <taxon>Betaproteobacteria</taxon>
        <taxon>Burkholderiales</taxon>
        <taxon>Burkholderiaceae</taxon>
        <taxon>Cupriavidus</taxon>
    </lineage>
</organism>
<evidence type="ECO:0000313" key="8">
    <source>
        <dbReference type="EMBL" id="QBP13409.1"/>
    </source>
</evidence>
<comment type="subcellular location">
    <subcellularLocation>
        <location evidence="1">Periplasm</location>
    </subcellularLocation>
</comment>
<protein>
    <submittedName>
        <fullName evidence="8">Copper-binding protein</fullName>
    </submittedName>
</protein>
<sequence>MKTLALSLIAVAFVPSLATAAPSNDSSATRKPAASVAGQPGVSAKATRTVDVTMNDTMRFSPDAIPVKAGDTIRFQVRNAGMIEHEMVIGTTAELKEHAKMMREMAGEKHAAPNKLTLAPGAQGTLVWRFEKPGTVDFACLVPGHFEAGMVGKVVVRK</sequence>
<dbReference type="EMBL" id="CP037901">
    <property type="protein sequence ID" value="QBP13409.1"/>
    <property type="molecule type" value="Genomic_DNA"/>
</dbReference>
<name>A0A482J1H1_9BURK</name>